<dbReference type="RefSeq" id="WP_046826842.1">
    <property type="nucleotide sequence ID" value="NZ_LBIA02000001.1"/>
</dbReference>
<protein>
    <submittedName>
        <fullName evidence="2">Helix-turn-helix transcriptional regulator</fullName>
    </submittedName>
</protein>
<dbReference type="InterPro" id="IPR036388">
    <property type="entry name" value="WH-like_DNA-bd_sf"/>
</dbReference>
<dbReference type="EMBL" id="LBIA02000001">
    <property type="protein sequence ID" value="TKT72689.1"/>
    <property type="molecule type" value="Genomic_DNA"/>
</dbReference>
<reference evidence="2" key="1">
    <citation type="submission" date="2019-04" db="EMBL/GenBank/DDBJ databases">
        <title>Whole genome sequencing of cave bacteria.</title>
        <authorList>
            <person name="Gan H.M."/>
            <person name="Barton H."/>
            <person name="Savka M.A."/>
        </authorList>
    </citation>
    <scope>NUCLEOTIDE SEQUENCE [LARGE SCALE GENOMIC DNA]</scope>
    <source>
        <strain evidence="2">LC387</strain>
    </source>
</reference>
<dbReference type="SUPFAM" id="SSF55781">
    <property type="entry name" value="GAF domain-like"/>
    <property type="match status" value="1"/>
</dbReference>
<organism evidence="2 3">
    <name type="scientific">Afipia massiliensis</name>
    <dbReference type="NCBI Taxonomy" id="211460"/>
    <lineage>
        <taxon>Bacteria</taxon>
        <taxon>Pseudomonadati</taxon>
        <taxon>Pseudomonadota</taxon>
        <taxon>Alphaproteobacteria</taxon>
        <taxon>Hyphomicrobiales</taxon>
        <taxon>Nitrobacteraceae</taxon>
        <taxon>Afipia</taxon>
    </lineage>
</organism>
<dbReference type="Gene3D" id="1.10.10.10">
    <property type="entry name" value="Winged helix-like DNA-binding domain superfamily/Winged helix DNA-binding domain"/>
    <property type="match status" value="1"/>
</dbReference>
<dbReference type="GO" id="GO:0006355">
    <property type="term" value="P:regulation of DNA-templated transcription"/>
    <property type="evidence" value="ECO:0007669"/>
    <property type="project" value="InterPro"/>
</dbReference>
<proteinExistence type="predicted"/>
<keyword evidence="3" id="KW-1185">Reference proteome</keyword>
<dbReference type="GO" id="GO:0003677">
    <property type="term" value="F:DNA binding"/>
    <property type="evidence" value="ECO:0007669"/>
    <property type="project" value="InterPro"/>
</dbReference>
<dbReference type="STRING" id="211460.YH63_03670"/>
<comment type="caution">
    <text evidence="2">The sequence shown here is derived from an EMBL/GenBank/DDBJ whole genome shotgun (WGS) entry which is preliminary data.</text>
</comment>
<dbReference type="OrthoDB" id="7444822at2"/>
<dbReference type="SMART" id="SM00421">
    <property type="entry name" value="HTH_LUXR"/>
    <property type="match status" value="1"/>
</dbReference>
<dbReference type="Proteomes" id="UP000034832">
    <property type="component" value="Unassembled WGS sequence"/>
</dbReference>
<dbReference type="InterPro" id="IPR000792">
    <property type="entry name" value="Tscrpt_reg_LuxR_C"/>
</dbReference>
<evidence type="ECO:0000313" key="3">
    <source>
        <dbReference type="Proteomes" id="UP000034832"/>
    </source>
</evidence>
<accession>A0A4U6BQA4</accession>
<dbReference type="AlphaFoldDB" id="A0A4U6BQA4"/>
<gene>
    <name evidence="2" type="ORF">YH63_015340</name>
</gene>
<sequence length="374" mass="40463">MQQQDRLIAAIEAIYAAAAEPSRWPSTLEVVTKCFDDVGAILIYGRDDGSFGVIESPSLREVSADYAAGWSDRDLRAIRARERGYFFKRDVITDRDVVSPEDVENDPFYNDFLRRHGLRYFAAATVSPDPHIEVALSVQRAIGRPEYSEEELNMLERLAPHVETSLRLSIHLMDSQAVNAGMGTAMARIGIGVFALDSMGRVVSSNAASQALLGDGLNIVNDRLVLANPAASGEAVAAIRNALDGNRIILSQETKPILVHRQNASRPLALYVLPIPAKNVGNGFLTRARAIVLLMNPTADGVPDPTLIRDVLGVTLGEARIAALVGSGLSPKDAAERLGIAEETARSVLKRVFSKVGVSRQSELAAMMARLVIK</sequence>
<name>A0A4U6BQA4_9BRAD</name>
<dbReference type="InterPro" id="IPR016032">
    <property type="entry name" value="Sig_transdc_resp-reg_C-effctor"/>
</dbReference>
<dbReference type="SUPFAM" id="SSF46894">
    <property type="entry name" value="C-terminal effector domain of the bipartite response regulators"/>
    <property type="match status" value="1"/>
</dbReference>
<feature type="domain" description="HTH luxR-type" evidence="1">
    <location>
        <begin position="311"/>
        <end position="368"/>
    </location>
</feature>
<evidence type="ECO:0000313" key="2">
    <source>
        <dbReference type="EMBL" id="TKT72689.1"/>
    </source>
</evidence>
<evidence type="ECO:0000259" key="1">
    <source>
        <dbReference type="SMART" id="SM00421"/>
    </source>
</evidence>